<keyword evidence="1" id="KW-0863">Zinc-finger</keyword>
<gene>
    <name evidence="4" type="ORF">XELAEV_18002715mg</name>
</gene>
<reference evidence="4" key="1">
    <citation type="submission" date="2016-05" db="EMBL/GenBank/DDBJ databases">
        <title>WGS assembly of Xenopus laevis.</title>
        <authorList>
            <person name="Session A."/>
            <person name="Uno Y."/>
            <person name="Kwon T."/>
            <person name="Chapman J."/>
            <person name="Toyoda A."/>
            <person name="Takahashi S."/>
            <person name="Fukui A."/>
            <person name="Hikosaka A."/>
            <person name="Putnam N."/>
            <person name="Stites J."/>
            <person name="Van Heeringen S."/>
            <person name="Quigley I."/>
            <person name="Heinz S."/>
            <person name="Hellsten U."/>
            <person name="Lyons J."/>
            <person name="Suzuki A."/>
            <person name="Kondo M."/>
            <person name="Ogino H."/>
            <person name="Ochi H."/>
            <person name="Bogdanovic O."/>
            <person name="Lister R."/>
            <person name="Georgiou G."/>
            <person name="Paranjpe S."/>
            <person name="Van Kruijsbergen I."/>
            <person name="Mozaffari S."/>
            <person name="Shu S."/>
            <person name="Schmutz J."/>
            <person name="Jenkins J."/>
            <person name="Grimwood J."/>
            <person name="Carlson J."/>
            <person name="Mitros T."/>
            <person name="Simakov O."/>
            <person name="Heald R."/>
            <person name="Miller K."/>
            <person name="Haudenschild C."/>
            <person name="Kuroki Y."/>
            <person name="Tanaka T."/>
            <person name="Michiue T."/>
            <person name="Watanabe M."/>
            <person name="Kinoshita T."/>
            <person name="Ohta Y."/>
            <person name="Mawaribuchi S."/>
            <person name="Suzuki Y."/>
            <person name="Haramoto Y."/>
            <person name="Yamamoto T."/>
            <person name="Takagi C."/>
            <person name="Kitzman J."/>
            <person name="Shendure J."/>
            <person name="Nakayama T."/>
            <person name="Izutsu Y."/>
            <person name="Robert J."/>
            <person name="Dichmann D."/>
            <person name="Flajnik M."/>
            <person name="Houston D."/>
            <person name="Marcotte E."/>
            <person name="Wallingford J."/>
            <person name="Ito Y."/>
            <person name="Asashima M."/>
            <person name="Ueno N."/>
            <person name="Matsuda Y."/>
            <person name="Jan Veenstra G."/>
            <person name="Fujiyama A."/>
            <person name="Harland R."/>
            <person name="Taira M."/>
            <person name="Rokhsar D.S."/>
        </authorList>
    </citation>
    <scope>NUCLEOTIDE SEQUENCE</scope>
    <source>
        <strain evidence="4">J</strain>
        <tissue evidence="4">Blood</tissue>
    </source>
</reference>
<dbReference type="EMBL" id="KV497374">
    <property type="protein sequence ID" value="OCT55362.1"/>
    <property type="molecule type" value="Genomic_DNA"/>
</dbReference>
<dbReference type="AlphaFoldDB" id="A0A974BNU6"/>
<keyword evidence="1" id="KW-0479">Metal-binding</keyword>
<accession>A0A974BNU6</accession>
<proteinExistence type="predicted"/>
<feature type="coiled-coil region" evidence="2">
    <location>
        <begin position="12"/>
        <end position="39"/>
    </location>
</feature>
<name>A0A974BNU6_XENLA</name>
<dbReference type="InterPro" id="IPR001878">
    <property type="entry name" value="Znf_CCHC"/>
</dbReference>
<keyword evidence="1" id="KW-0862">Zinc</keyword>
<evidence type="ECO:0000313" key="4">
    <source>
        <dbReference type="EMBL" id="OCT55362.1"/>
    </source>
</evidence>
<protein>
    <recommendedName>
        <fullName evidence="3">CCHC-type domain-containing protein</fullName>
    </recommendedName>
</protein>
<dbReference type="Proteomes" id="UP000694892">
    <property type="component" value="Unassembled WGS sequence"/>
</dbReference>
<dbReference type="PROSITE" id="PS50158">
    <property type="entry name" value="ZF_CCHC"/>
    <property type="match status" value="1"/>
</dbReference>
<keyword evidence="2" id="KW-0175">Coiled coil</keyword>
<sequence>MPNRKQNVSVHMQLQQDTKSDMQNTIIQLQKEMAEIKSLFRNSVGNRTNTSKCLEPRQRTFKQSCEACKAVNQEQNCNHCFKCGQCGHLARGCRVTKQHLGKGWWLLQRDIQ</sequence>
<organism evidence="4">
    <name type="scientific">Xenopus laevis</name>
    <name type="common">African clawed frog</name>
    <dbReference type="NCBI Taxonomy" id="8355"/>
    <lineage>
        <taxon>Eukaryota</taxon>
        <taxon>Metazoa</taxon>
        <taxon>Chordata</taxon>
        <taxon>Craniata</taxon>
        <taxon>Vertebrata</taxon>
        <taxon>Euteleostomi</taxon>
        <taxon>Amphibia</taxon>
        <taxon>Batrachia</taxon>
        <taxon>Anura</taxon>
        <taxon>Pipoidea</taxon>
        <taxon>Pipidae</taxon>
        <taxon>Xenopodinae</taxon>
        <taxon>Xenopus</taxon>
        <taxon>Xenopus</taxon>
    </lineage>
</organism>
<dbReference type="GO" id="GO:0008270">
    <property type="term" value="F:zinc ion binding"/>
    <property type="evidence" value="ECO:0007669"/>
    <property type="project" value="UniProtKB-KW"/>
</dbReference>
<dbReference type="GO" id="GO:0003676">
    <property type="term" value="F:nucleic acid binding"/>
    <property type="evidence" value="ECO:0007669"/>
    <property type="project" value="InterPro"/>
</dbReference>
<evidence type="ECO:0000256" key="1">
    <source>
        <dbReference type="PROSITE-ProRule" id="PRU00047"/>
    </source>
</evidence>
<feature type="domain" description="CCHC-type" evidence="3">
    <location>
        <begin position="80"/>
        <end position="94"/>
    </location>
</feature>
<evidence type="ECO:0000259" key="3">
    <source>
        <dbReference type="PROSITE" id="PS50158"/>
    </source>
</evidence>
<evidence type="ECO:0000256" key="2">
    <source>
        <dbReference type="SAM" id="Coils"/>
    </source>
</evidence>